<dbReference type="Pfam" id="PF00497">
    <property type="entry name" value="SBP_bac_3"/>
    <property type="match status" value="1"/>
</dbReference>
<organism evidence="4 5">
    <name type="scientific">Neptuniibacter caesariensis</name>
    <dbReference type="NCBI Taxonomy" id="207954"/>
    <lineage>
        <taxon>Bacteria</taxon>
        <taxon>Pseudomonadati</taxon>
        <taxon>Pseudomonadota</taxon>
        <taxon>Gammaproteobacteria</taxon>
        <taxon>Oceanospirillales</taxon>
        <taxon>Oceanospirillaceae</taxon>
        <taxon>Neptuniibacter</taxon>
    </lineage>
</organism>
<reference evidence="4 5" key="1">
    <citation type="submission" date="2006-02" db="EMBL/GenBank/DDBJ databases">
        <authorList>
            <person name="Pinhassi J."/>
            <person name="Pedros-Alio C."/>
            <person name="Ferriera S."/>
            <person name="Johnson J."/>
            <person name="Kravitz S."/>
            <person name="Halpern A."/>
            <person name="Remington K."/>
            <person name="Beeson K."/>
            <person name="Tran B."/>
            <person name="Rogers Y.-H."/>
            <person name="Friedman R."/>
            <person name="Venter J.C."/>
        </authorList>
    </citation>
    <scope>NUCLEOTIDE SEQUENCE [LARGE SCALE GENOMIC DNA]</scope>
    <source>
        <strain evidence="4 5">MED92</strain>
    </source>
</reference>
<keyword evidence="5" id="KW-1185">Reference proteome</keyword>
<evidence type="ECO:0000313" key="5">
    <source>
        <dbReference type="Proteomes" id="UP000002171"/>
    </source>
</evidence>
<gene>
    <name evidence="4" type="ORF">MED92_13041</name>
</gene>
<sequence>MRDLFRISVLIVCLVFVVPASANDKTIIMGYKAIAKQPLIGDAENNAGLYKDLFSQAAAKIGYQLKIVRIPKKRLHFELAQGNVDFYPGSSFSQKRADYLYYLPNGLQTKEVLVSLLEQPEITDMNAAKGTLIVELGSSKLEWDQLYPSINIVQLGKLSLDTVIKGLKARRGDFYIADIEIVDHYKKQHQLNSYADIGIRIHYQAINKQFIPMNMGFSRRSRLFSEQPNHAFDPEKRVSIDNFTTVVEKRSVAYQFHQALEEMRKQGETQKLYEKYFK</sequence>
<evidence type="ECO:0000256" key="1">
    <source>
        <dbReference type="ARBA" id="ARBA00010333"/>
    </source>
</evidence>
<evidence type="ECO:0000313" key="4">
    <source>
        <dbReference type="EMBL" id="EAR61581.1"/>
    </source>
</evidence>
<proteinExistence type="inferred from homology"/>
<dbReference type="PANTHER" id="PTHR35936:SF38">
    <property type="entry name" value="GLUTAMINE-BINDING PERIPLASMIC PROTEIN"/>
    <property type="match status" value="1"/>
</dbReference>
<dbReference type="SUPFAM" id="SSF53850">
    <property type="entry name" value="Periplasmic binding protein-like II"/>
    <property type="match status" value="1"/>
</dbReference>
<dbReference type="RefSeq" id="WP_007020272.1">
    <property type="nucleotide sequence ID" value="NZ_CH724125.1"/>
</dbReference>
<comment type="caution">
    <text evidence="4">The sequence shown here is derived from an EMBL/GenBank/DDBJ whole genome shotgun (WGS) entry which is preliminary data.</text>
</comment>
<dbReference type="OrthoDB" id="8581897at2"/>
<dbReference type="PANTHER" id="PTHR35936">
    <property type="entry name" value="MEMBRANE-BOUND LYTIC MUREIN TRANSGLYCOSYLASE F"/>
    <property type="match status" value="1"/>
</dbReference>
<dbReference type="InterPro" id="IPR001638">
    <property type="entry name" value="Solute-binding_3/MltF_N"/>
</dbReference>
<comment type="similarity">
    <text evidence="1">Belongs to the bacterial solute-binding protein 3 family.</text>
</comment>
<protein>
    <recommendedName>
        <fullName evidence="3">Solute-binding protein family 3/N-terminal domain-containing protein</fullName>
    </recommendedName>
</protein>
<evidence type="ECO:0000259" key="3">
    <source>
        <dbReference type="Pfam" id="PF00497"/>
    </source>
</evidence>
<name>A0A7U8C856_NEPCE</name>
<accession>A0A7U8C856</accession>
<dbReference type="Gene3D" id="3.40.190.10">
    <property type="entry name" value="Periplasmic binding protein-like II"/>
    <property type="match status" value="2"/>
</dbReference>
<dbReference type="Proteomes" id="UP000002171">
    <property type="component" value="Unassembled WGS sequence"/>
</dbReference>
<keyword evidence="2" id="KW-0732">Signal</keyword>
<dbReference type="EMBL" id="AAOW01000007">
    <property type="protein sequence ID" value="EAR61581.1"/>
    <property type="molecule type" value="Genomic_DNA"/>
</dbReference>
<feature type="domain" description="Solute-binding protein family 3/N-terminal" evidence="3">
    <location>
        <begin position="156"/>
        <end position="278"/>
    </location>
</feature>
<dbReference type="AlphaFoldDB" id="A0A7U8C856"/>
<evidence type="ECO:0000256" key="2">
    <source>
        <dbReference type="ARBA" id="ARBA00022729"/>
    </source>
</evidence>